<evidence type="ECO:0000313" key="1">
    <source>
        <dbReference type="EMBL" id="GIH07374.1"/>
    </source>
</evidence>
<reference evidence="1" key="1">
    <citation type="submission" date="2021-01" db="EMBL/GenBank/DDBJ databases">
        <title>Whole genome shotgun sequence of Rhizocola hellebori NBRC 109834.</title>
        <authorList>
            <person name="Komaki H."/>
            <person name="Tamura T."/>
        </authorList>
    </citation>
    <scope>NUCLEOTIDE SEQUENCE</scope>
    <source>
        <strain evidence="1">NBRC 109834</strain>
    </source>
</reference>
<sequence>MTLTSEQLTEISERSKDYLALGVGSVHYANMSAGDVPALLAELAKATAARDKHSDRADLLVGAMAYVRDQVFRFNEVGVEVLVRELLQRLHEHACDAINRDVERRSTVPEVKADVAALDCPRCGGLEGTHVRRDCAEVGTETAQAERDDELATLEIGPVTPQMLADVAFVESIRNPNLDIPLDEDADINARVAVDERVAAAAEALLDIERRRSPATEDSSIWLEAHAAALGELIAAVDARRALTGEQTEGAATGSPLATGGLVDSSRLYRVGVDRACTHWAHSVPHGAPCTPEALDQITTHAAECLEAPRG</sequence>
<keyword evidence="2" id="KW-1185">Reference proteome</keyword>
<gene>
    <name evidence="1" type="ORF">Rhe02_54410</name>
</gene>
<protein>
    <submittedName>
        <fullName evidence="1">Uncharacterized protein</fullName>
    </submittedName>
</protein>
<dbReference type="RefSeq" id="WP_203911165.1">
    <property type="nucleotide sequence ID" value="NZ_BONY01000036.1"/>
</dbReference>
<accession>A0A8J3VHG3</accession>
<evidence type="ECO:0000313" key="2">
    <source>
        <dbReference type="Proteomes" id="UP000612899"/>
    </source>
</evidence>
<name>A0A8J3VHG3_9ACTN</name>
<organism evidence="1 2">
    <name type="scientific">Rhizocola hellebori</name>
    <dbReference type="NCBI Taxonomy" id="1392758"/>
    <lineage>
        <taxon>Bacteria</taxon>
        <taxon>Bacillati</taxon>
        <taxon>Actinomycetota</taxon>
        <taxon>Actinomycetes</taxon>
        <taxon>Micromonosporales</taxon>
        <taxon>Micromonosporaceae</taxon>
        <taxon>Rhizocola</taxon>
    </lineage>
</organism>
<dbReference type="EMBL" id="BONY01000036">
    <property type="protein sequence ID" value="GIH07374.1"/>
    <property type="molecule type" value="Genomic_DNA"/>
</dbReference>
<comment type="caution">
    <text evidence="1">The sequence shown here is derived from an EMBL/GenBank/DDBJ whole genome shotgun (WGS) entry which is preliminary data.</text>
</comment>
<dbReference type="Proteomes" id="UP000612899">
    <property type="component" value="Unassembled WGS sequence"/>
</dbReference>
<dbReference type="AlphaFoldDB" id="A0A8J3VHG3"/>
<proteinExistence type="predicted"/>